<comment type="similarity">
    <text evidence="1">Belongs to the intradiol ring-cleavage dioxygenase family.</text>
</comment>
<keyword evidence="7" id="KW-1185">Reference proteome</keyword>
<organism evidence="6 7">
    <name type="scientific">Mytilus galloprovincialis</name>
    <name type="common">Mediterranean mussel</name>
    <dbReference type="NCBI Taxonomy" id="29158"/>
    <lineage>
        <taxon>Eukaryota</taxon>
        <taxon>Metazoa</taxon>
        <taxon>Spiralia</taxon>
        <taxon>Lophotrochozoa</taxon>
        <taxon>Mollusca</taxon>
        <taxon>Bivalvia</taxon>
        <taxon>Autobranchia</taxon>
        <taxon>Pteriomorphia</taxon>
        <taxon>Mytilida</taxon>
        <taxon>Mytiloidea</taxon>
        <taxon>Mytilidae</taxon>
        <taxon>Mytilinae</taxon>
        <taxon>Mytilus</taxon>
    </lineage>
</organism>
<comment type="caution">
    <text evidence="6">The sequence shown here is derived from an EMBL/GenBank/DDBJ whole genome shotgun (WGS) entry which is preliminary data.</text>
</comment>
<dbReference type="EMBL" id="UYJE01009268">
    <property type="protein sequence ID" value="VDI71752.1"/>
    <property type="molecule type" value="Genomic_DNA"/>
</dbReference>
<dbReference type="OrthoDB" id="45055at2759"/>
<evidence type="ECO:0000256" key="2">
    <source>
        <dbReference type="ARBA" id="ARBA00022964"/>
    </source>
</evidence>
<protein>
    <submittedName>
        <fullName evidence="6">Blast:Catechol 1,2-dioxygenase</fullName>
    </submittedName>
</protein>
<evidence type="ECO:0000313" key="6">
    <source>
        <dbReference type="EMBL" id="VDI71752.1"/>
    </source>
</evidence>
<proteinExistence type="inferred from homology"/>
<dbReference type="GO" id="GO:0016702">
    <property type="term" value="F:oxidoreductase activity, acting on single donors with incorporation of molecular oxygen, incorporation of two atoms of oxygen"/>
    <property type="evidence" value="ECO:0007669"/>
    <property type="project" value="InterPro"/>
</dbReference>
<reference evidence="6" key="1">
    <citation type="submission" date="2018-11" db="EMBL/GenBank/DDBJ databases">
        <authorList>
            <person name="Alioto T."/>
            <person name="Alioto T."/>
        </authorList>
    </citation>
    <scope>NUCLEOTIDE SEQUENCE</scope>
</reference>
<dbReference type="PANTHER" id="PTHR33711">
    <property type="entry name" value="DIOXYGENASE, PUTATIVE (AFU_ORTHOLOGUE AFUA_2G02910)-RELATED"/>
    <property type="match status" value="1"/>
</dbReference>
<feature type="signal peptide" evidence="4">
    <location>
        <begin position="1"/>
        <end position="20"/>
    </location>
</feature>
<keyword evidence="3" id="KW-0560">Oxidoreductase</keyword>
<dbReference type="Pfam" id="PF00775">
    <property type="entry name" value="Dioxygenase_C"/>
    <property type="match status" value="1"/>
</dbReference>
<gene>
    <name evidence="6" type="ORF">MGAL_10B094468</name>
</gene>
<keyword evidence="4" id="KW-0732">Signal</keyword>
<evidence type="ECO:0000259" key="5">
    <source>
        <dbReference type="Pfam" id="PF00775"/>
    </source>
</evidence>
<dbReference type="PANTHER" id="PTHR33711:SF10">
    <property type="entry name" value="INTRADIOL RING-CLEAVAGE DIOXYGENASES DOMAIN-CONTAINING PROTEIN"/>
    <property type="match status" value="1"/>
</dbReference>
<keyword evidence="2 6" id="KW-0223">Dioxygenase</keyword>
<dbReference type="SUPFAM" id="SSF49482">
    <property type="entry name" value="Aromatic compound dioxygenase"/>
    <property type="match status" value="1"/>
</dbReference>
<dbReference type="InterPro" id="IPR015889">
    <property type="entry name" value="Intradiol_dOase_core"/>
</dbReference>
<feature type="domain" description="Intradiol ring-cleavage dioxygenases" evidence="5">
    <location>
        <begin position="32"/>
        <end position="198"/>
    </location>
</feature>
<dbReference type="Gene3D" id="2.60.130.10">
    <property type="entry name" value="Aromatic compound dioxygenase"/>
    <property type="match status" value="1"/>
</dbReference>
<evidence type="ECO:0000256" key="1">
    <source>
        <dbReference type="ARBA" id="ARBA00007825"/>
    </source>
</evidence>
<dbReference type="InterPro" id="IPR050770">
    <property type="entry name" value="Intradiol_RC_Dioxygenase"/>
</dbReference>
<accession>A0A8B6H0A1</accession>
<name>A0A8B6H0A1_MYTGA</name>
<sequence>MEKWFLLLTLLLFFMNESSEMKCKPTSSDILGPFYYPDPPRQRLFCQYKRETGAKKNVPLHVVGIVFAQDCKTPLRRVKVEMWQANHEGKYKNETNCRGFVRTNKYGIYKLKTIYPGKYTTSANADDFRPAHLHFKINGKNGHKSLVTQMYFAGDKHLGEVDSCYGCSSHRKDLIIKPKRVCNRKNLCVDVAEFNITLSKGKGLHVSKAIFEEDNLVC</sequence>
<evidence type="ECO:0000256" key="4">
    <source>
        <dbReference type="SAM" id="SignalP"/>
    </source>
</evidence>
<dbReference type="GO" id="GO:0008199">
    <property type="term" value="F:ferric iron binding"/>
    <property type="evidence" value="ECO:0007669"/>
    <property type="project" value="InterPro"/>
</dbReference>
<evidence type="ECO:0000313" key="7">
    <source>
        <dbReference type="Proteomes" id="UP000596742"/>
    </source>
</evidence>
<dbReference type="Proteomes" id="UP000596742">
    <property type="component" value="Unassembled WGS sequence"/>
</dbReference>
<dbReference type="InterPro" id="IPR000627">
    <property type="entry name" value="Intradiol_dOase_C"/>
</dbReference>
<evidence type="ECO:0000256" key="3">
    <source>
        <dbReference type="ARBA" id="ARBA00023002"/>
    </source>
</evidence>
<dbReference type="AlphaFoldDB" id="A0A8B6H0A1"/>
<feature type="chain" id="PRO_5032473986" evidence="4">
    <location>
        <begin position="21"/>
        <end position="218"/>
    </location>
</feature>